<dbReference type="EMBL" id="MN583270">
    <property type="protein sequence ID" value="QHU24480.1"/>
    <property type="molecule type" value="Genomic_DNA"/>
</dbReference>
<name>A0A6C0L5L3_PSEAI</name>
<dbReference type="AlphaFoldDB" id="A0A6C0L5L3"/>
<keyword evidence="1" id="KW-0812">Transmembrane</keyword>
<keyword evidence="2" id="KW-0614">Plasmid</keyword>
<dbReference type="RefSeq" id="WP_134998156.1">
    <property type="nucleotide sequence ID" value="NZ_JAUKHV010000034.1"/>
</dbReference>
<reference evidence="2" key="1">
    <citation type="submission" date="2019-10" db="EMBL/GenBank/DDBJ databases">
        <title>Extensively Drug-Resistant Pseudomonas aeruginosa ST664 clone carrying KPC-2-encoding megaplasmid in a burn clinic.</title>
        <authorList>
            <person name="Li Z."/>
            <person name="Cai Z."/>
            <person name="Cai Z."/>
            <person name="Zhang Y."/>
            <person name="Fu T."/>
            <person name="Jin Y."/>
            <person name="Cheng Z."/>
            <person name="Jin S."/>
            <person name="Wu W."/>
            <person name="Yang L."/>
            <person name="Bai F."/>
        </authorList>
    </citation>
    <scope>NUCLEOTIDE SEQUENCE</scope>
    <source>
        <strain evidence="2">NK546</strain>
        <plasmid evidence="2">pNK546b</plasmid>
    </source>
</reference>
<keyword evidence="1" id="KW-1133">Transmembrane helix</keyword>
<geneLocation type="plasmid" evidence="2">
    <name>pNK546b</name>
</geneLocation>
<proteinExistence type="predicted"/>
<evidence type="ECO:0000256" key="1">
    <source>
        <dbReference type="SAM" id="Phobius"/>
    </source>
</evidence>
<evidence type="ECO:0000313" key="2">
    <source>
        <dbReference type="EMBL" id="QHU24480.1"/>
    </source>
</evidence>
<feature type="transmembrane region" description="Helical" evidence="1">
    <location>
        <begin position="16"/>
        <end position="37"/>
    </location>
</feature>
<keyword evidence="1" id="KW-0472">Membrane</keyword>
<organism evidence="2">
    <name type="scientific">Pseudomonas aeruginosa</name>
    <dbReference type="NCBI Taxonomy" id="287"/>
    <lineage>
        <taxon>Bacteria</taxon>
        <taxon>Pseudomonadati</taxon>
        <taxon>Pseudomonadota</taxon>
        <taxon>Gammaproteobacteria</taxon>
        <taxon>Pseudomonadales</taxon>
        <taxon>Pseudomonadaceae</taxon>
        <taxon>Pseudomonas</taxon>
    </lineage>
</organism>
<protein>
    <recommendedName>
        <fullName evidence="3">Transmembrane protein</fullName>
    </recommendedName>
</protein>
<sequence length="188" mass="20820">MALIQWWANMSSSEQAAWIQAVGSVAAICVAVAIPAITSLNQKRAKAAENAERSKNLILSFYPSLLKMNRSLDRFIEISDCAYSEGDEVINIDPDDGNFQKHIPDLLAAASSLAQFPSAVAGPLRALLYRSIDMQHWLESIPPIQRSGSPGYYINNLDDIRERAIELNMLTVETLEACSTSLQERQNH</sequence>
<accession>A0A6C0L5L3</accession>
<evidence type="ECO:0008006" key="3">
    <source>
        <dbReference type="Google" id="ProtNLM"/>
    </source>
</evidence>